<evidence type="ECO:0000313" key="14">
    <source>
        <dbReference type="Proteomes" id="UP000256601"/>
    </source>
</evidence>
<dbReference type="GO" id="GO:0008047">
    <property type="term" value="F:enzyme activator activity"/>
    <property type="evidence" value="ECO:0007669"/>
    <property type="project" value="EnsemblFungi"/>
</dbReference>
<evidence type="ECO:0000313" key="13">
    <source>
        <dbReference type="Proteomes" id="UP000182444"/>
    </source>
</evidence>
<reference evidence="11 13" key="1">
    <citation type="journal article" date="2016" name="PLoS ONE">
        <title>Sequence Assembly of Yarrowia lipolytica Strain W29/CLIB89 Shows Transposable Element Diversity.</title>
        <authorList>
            <person name="Magnan C."/>
            <person name="Yu J."/>
            <person name="Chang I."/>
            <person name="Jahn E."/>
            <person name="Kanomata Y."/>
            <person name="Wu J."/>
            <person name="Zeller M."/>
            <person name="Oakes M."/>
            <person name="Baldi P."/>
            <person name="Sandmeyer S."/>
        </authorList>
    </citation>
    <scope>NUCLEOTIDE SEQUENCE [LARGE SCALE GENOMIC DNA]</scope>
    <source>
        <strain evidence="11">CLIB89</strain>
        <strain evidence="13">CLIB89(W29)</strain>
    </source>
</reference>
<dbReference type="GO" id="GO:0034224">
    <property type="term" value="P:cellular response to zinc ion starvation"/>
    <property type="evidence" value="ECO:0007669"/>
    <property type="project" value="EnsemblFungi"/>
</dbReference>
<keyword evidence="2" id="KW-0378">Hydrolase</keyword>
<dbReference type="GO" id="GO:0003924">
    <property type="term" value="F:GTPase activity"/>
    <property type="evidence" value="ECO:0007669"/>
    <property type="project" value="EnsemblFungi"/>
</dbReference>
<proteinExistence type="inferred from homology"/>
<dbReference type="OrthoDB" id="258627at2759"/>
<dbReference type="PANTHER" id="PTHR13748:SF31">
    <property type="entry name" value="ZINC-REGULATED GTPASE METALLOPROTEIN ACTIVATOR 1A-RELATED"/>
    <property type="match status" value="1"/>
</dbReference>
<gene>
    <name evidence="12" type="ORF">B0I71DRAFT_129093</name>
    <name evidence="11" type="ORF">YALI1_E15469g</name>
</gene>
<evidence type="ECO:0000256" key="5">
    <source>
        <dbReference type="ARBA" id="ARBA00023186"/>
    </source>
</evidence>
<comment type="similarity">
    <text evidence="6">Belongs to the SIMIBI class G3E GTPase family. ZNG1 subfamily.</text>
</comment>
<keyword evidence="5" id="KW-0143">Chaperone</keyword>
<dbReference type="PANTHER" id="PTHR13748">
    <property type="entry name" value="COBW-RELATED"/>
    <property type="match status" value="1"/>
</dbReference>
<keyword evidence="3" id="KW-0862">Zinc</keyword>
<organism evidence="11 13">
    <name type="scientific">Yarrowia lipolytica</name>
    <name type="common">Candida lipolytica</name>
    <dbReference type="NCBI Taxonomy" id="4952"/>
    <lineage>
        <taxon>Eukaryota</taxon>
        <taxon>Fungi</taxon>
        <taxon>Dikarya</taxon>
        <taxon>Ascomycota</taxon>
        <taxon>Saccharomycotina</taxon>
        <taxon>Dipodascomycetes</taxon>
        <taxon>Dipodascales</taxon>
        <taxon>Dipodascales incertae sedis</taxon>
        <taxon>Yarrowia</taxon>
    </lineage>
</organism>
<keyword evidence="1" id="KW-0547">Nucleotide-binding</keyword>
<feature type="domain" description="CobW/HypB/UreG nucleotide-binding" evidence="9">
    <location>
        <begin position="68"/>
        <end position="265"/>
    </location>
</feature>
<dbReference type="RefSeq" id="XP_503865.1">
    <property type="nucleotide sequence ID" value="XM_503865.1"/>
</dbReference>
<dbReference type="EMBL" id="KZ858962">
    <property type="protein sequence ID" value="RDW27493.1"/>
    <property type="molecule type" value="Genomic_DNA"/>
</dbReference>
<dbReference type="InterPro" id="IPR027417">
    <property type="entry name" value="P-loop_NTPase"/>
</dbReference>
<dbReference type="CDD" id="cd03112">
    <property type="entry name" value="CobW-like"/>
    <property type="match status" value="1"/>
</dbReference>
<dbReference type="Pfam" id="PF07683">
    <property type="entry name" value="CobW_C"/>
    <property type="match status" value="1"/>
</dbReference>
<dbReference type="GO" id="GO:0140827">
    <property type="term" value="F:zinc chaperone activity"/>
    <property type="evidence" value="ECO:0007669"/>
    <property type="project" value="EnsemblFungi"/>
</dbReference>
<dbReference type="SUPFAM" id="SSF90002">
    <property type="entry name" value="Hypothetical protein YjiA, C-terminal domain"/>
    <property type="match status" value="1"/>
</dbReference>
<dbReference type="Proteomes" id="UP000182444">
    <property type="component" value="Chromosome 1E"/>
</dbReference>
<dbReference type="VEuPathDB" id="FungiDB:YALI0_E12485g"/>
<dbReference type="InterPro" id="IPR036627">
    <property type="entry name" value="CobW-likC_sf"/>
</dbReference>
<feature type="compositionally biased region" description="Basic and acidic residues" evidence="8">
    <location>
        <begin position="1"/>
        <end position="18"/>
    </location>
</feature>
<evidence type="ECO:0000256" key="4">
    <source>
        <dbReference type="ARBA" id="ARBA00023134"/>
    </source>
</evidence>
<evidence type="ECO:0000256" key="3">
    <source>
        <dbReference type="ARBA" id="ARBA00022833"/>
    </source>
</evidence>
<dbReference type="eggNOG" id="KOG2743">
    <property type="taxonomic scope" value="Eukaryota"/>
</dbReference>
<evidence type="ECO:0000256" key="8">
    <source>
        <dbReference type="SAM" id="MobiDB-lite"/>
    </source>
</evidence>
<dbReference type="GO" id="GO:0005737">
    <property type="term" value="C:cytoplasm"/>
    <property type="evidence" value="ECO:0007669"/>
    <property type="project" value="TreeGrafter"/>
</dbReference>
<evidence type="ECO:0000259" key="9">
    <source>
        <dbReference type="Pfam" id="PF02492"/>
    </source>
</evidence>
<dbReference type="SUPFAM" id="SSF52540">
    <property type="entry name" value="P-loop containing nucleoside triphosphate hydrolases"/>
    <property type="match status" value="1"/>
</dbReference>
<reference evidence="12 14" key="2">
    <citation type="submission" date="2018-07" db="EMBL/GenBank/DDBJ databases">
        <title>Draft Genome Assemblies for Five Robust Yarrowia lipolytica Strains Exhibiting High Lipid Production and Pentose Sugar Utilization and Sugar Alcohol Secretion from Undetoxified Lignocellulosic Biomass Hydrolysates.</title>
        <authorList>
            <consortium name="DOE Joint Genome Institute"/>
            <person name="Walker C."/>
            <person name="Ryu S."/>
            <person name="Na H."/>
            <person name="Zane M."/>
            <person name="LaButti K."/>
            <person name="Lipzen A."/>
            <person name="Haridas S."/>
            <person name="Barry K."/>
            <person name="Grigoriev I.V."/>
            <person name="Quarterman J."/>
            <person name="Slininger P."/>
            <person name="Dien B."/>
            <person name="Trinh C.T."/>
        </authorList>
    </citation>
    <scope>NUCLEOTIDE SEQUENCE [LARGE SCALE GENOMIC DNA]</scope>
    <source>
        <strain evidence="12 14">YB392</strain>
    </source>
</reference>
<accession>A0A1D8NI57</accession>
<protein>
    <submittedName>
        <fullName evidence="12">CobW/HypB/UreG, nucleotide-binding domain-domain-containing protein</fullName>
    </submittedName>
</protein>
<dbReference type="OMA" id="GHSHMDP"/>
<comment type="catalytic activity">
    <reaction evidence="7">
        <text>GTP + H2O = GDP + phosphate + H(+)</text>
        <dbReference type="Rhea" id="RHEA:19669"/>
        <dbReference type="ChEBI" id="CHEBI:15377"/>
        <dbReference type="ChEBI" id="CHEBI:15378"/>
        <dbReference type="ChEBI" id="CHEBI:37565"/>
        <dbReference type="ChEBI" id="CHEBI:43474"/>
        <dbReference type="ChEBI" id="CHEBI:58189"/>
    </reaction>
    <physiologicalReaction direction="left-to-right" evidence="7">
        <dbReference type="Rhea" id="RHEA:19670"/>
    </physiologicalReaction>
</comment>
<feature type="domain" description="CobW C-terminal" evidence="10">
    <location>
        <begin position="338"/>
        <end position="406"/>
    </location>
</feature>
<evidence type="ECO:0000256" key="6">
    <source>
        <dbReference type="ARBA" id="ARBA00034320"/>
    </source>
</evidence>
<dbReference type="InterPro" id="IPR011629">
    <property type="entry name" value="CobW-like_C"/>
</dbReference>
<evidence type="ECO:0000313" key="11">
    <source>
        <dbReference type="EMBL" id="AOW05328.1"/>
    </source>
</evidence>
<dbReference type="Pfam" id="PF02492">
    <property type="entry name" value="cobW"/>
    <property type="match status" value="1"/>
</dbReference>
<dbReference type="AlphaFoldDB" id="A0A1D8NI57"/>
<dbReference type="InterPro" id="IPR003495">
    <property type="entry name" value="CobW/HypB/UreG_nucleotide-bd"/>
</dbReference>
<dbReference type="EMBL" id="CP017557">
    <property type="protein sequence ID" value="AOW05328.1"/>
    <property type="molecule type" value="Genomic_DNA"/>
</dbReference>
<name>A0A1D8NI57_YARLL</name>
<dbReference type="InterPro" id="IPR051316">
    <property type="entry name" value="Zinc-reg_GTPase_activator"/>
</dbReference>
<evidence type="ECO:0000256" key="1">
    <source>
        <dbReference type="ARBA" id="ARBA00022741"/>
    </source>
</evidence>
<evidence type="ECO:0000256" key="7">
    <source>
        <dbReference type="ARBA" id="ARBA00049117"/>
    </source>
</evidence>
<evidence type="ECO:0000256" key="2">
    <source>
        <dbReference type="ARBA" id="ARBA00022801"/>
    </source>
</evidence>
<dbReference type="Proteomes" id="UP000256601">
    <property type="component" value="Unassembled WGS sequence"/>
</dbReference>
<evidence type="ECO:0000313" key="12">
    <source>
        <dbReference type="EMBL" id="RDW27493.1"/>
    </source>
</evidence>
<dbReference type="GO" id="GO:0051604">
    <property type="term" value="P:protein maturation"/>
    <property type="evidence" value="ECO:0007669"/>
    <property type="project" value="EnsemblFungi"/>
</dbReference>
<dbReference type="VEuPathDB" id="FungiDB:YALI1_E15469g"/>
<dbReference type="KEGG" id="yli:2912836"/>
<dbReference type="Gene3D" id="3.40.50.300">
    <property type="entry name" value="P-loop containing nucleotide triphosphate hydrolases"/>
    <property type="match status" value="1"/>
</dbReference>
<feature type="region of interest" description="Disordered" evidence="8">
    <location>
        <begin position="1"/>
        <end position="35"/>
    </location>
</feature>
<keyword evidence="4" id="KW-0342">GTP-binding</keyword>
<dbReference type="Gene3D" id="3.30.1220.10">
    <property type="entry name" value="CobW-like, C-terminal domain"/>
    <property type="match status" value="1"/>
</dbReference>
<dbReference type="GO" id="GO:0005525">
    <property type="term" value="F:GTP binding"/>
    <property type="evidence" value="ECO:0007669"/>
    <property type="project" value="UniProtKB-KW"/>
</dbReference>
<sequence>MASTDEKKVAKTINDTKTDATVPTTRADEDDDEIPMLVSGPPPTGMFQTQSEHHYSTFDVPQVEDRVPITIITGYLGSGKSTLLNFLSKQKEKKIAIILNEFGDSAEVERSLTVTQDGQIFEEWLELDNGCLCCTVKDSGVAAIENLMTKKGNFDLIMLETTGVADPGPIANMFWLDSALASSIYLDGIVTVLDATNIVKCLDDVTVDDAHHGENKELQPLSTACIQIAHADILILNKVDKIGSAEELEYIKNRIKGINGLAPIIETTYGQIELPKILNLKAYEEKVNLEHAHSHDHGWHDHRITTVSVGFPPVSLQQAEQLESYIQQATWDNQLLGVPVEIHRTKGKLVDTNGNVRVIQGVRDTYDVMDTSQVENLSEVGHKHPSKLVFIGKNLSKQLVLESFARFMGITDII</sequence>
<evidence type="ECO:0000259" key="10">
    <source>
        <dbReference type="Pfam" id="PF07683"/>
    </source>
</evidence>
<dbReference type="GeneID" id="2912836"/>